<dbReference type="InterPro" id="IPR025525">
    <property type="entry name" value="hAT-like_transposase_RNase-H"/>
</dbReference>
<reference evidence="2" key="1">
    <citation type="submission" date="2021-06" db="EMBL/GenBank/DDBJ databases">
        <authorList>
            <person name="Kallberg Y."/>
            <person name="Tangrot J."/>
            <person name="Rosling A."/>
        </authorList>
    </citation>
    <scope>NUCLEOTIDE SEQUENCE</scope>
    <source>
        <strain evidence="2">FL966</strain>
    </source>
</reference>
<dbReference type="AlphaFoldDB" id="A0A9N9J9L4"/>
<gene>
    <name evidence="2" type="ORF">CPELLU_LOCUS15839</name>
</gene>
<dbReference type="SUPFAM" id="SSF53098">
    <property type="entry name" value="Ribonuclease H-like"/>
    <property type="match status" value="1"/>
</dbReference>
<organism evidence="2 3">
    <name type="scientific">Cetraspora pellucida</name>
    <dbReference type="NCBI Taxonomy" id="1433469"/>
    <lineage>
        <taxon>Eukaryota</taxon>
        <taxon>Fungi</taxon>
        <taxon>Fungi incertae sedis</taxon>
        <taxon>Mucoromycota</taxon>
        <taxon>Glomeromycotina</taxon>
        <taxon>Glomeromycetes</taxon>
        <taxon>Diversisporales</taxon>
        <taxon>Gigasporaceae</taxon>
        <taxon>Cetraspora</taxon>
    </lineage>
</organism>
<evidence type="ECO:0000313" key="3">
    <source>
        <dbReference type="Proteomes" id="UP000789759"/>
    </source>
</evidence>
<name>A0A9N9J9L4_9GLOM</name>
<dbReference type="Proteomes" id="UP000789759">
    <property type="component" value="Unassembled WGS sequence"/>
</dbReference>
<dbReference type="PANTHER" id="PTHR23272:SF161">
    <property type="entry name" value="ZINC FINGER BED DOMAIN-CONTAINING PROTEIN RICESLEEPER 1-LIKE"/>
    <property type="match status" value="1"/>
</dbReference>
<accession>A0A9N9J9L4</accession>
<evidence type="ECO:0000259" key="1">
    <source>
        <dbReference type="Pfam" id="PF14372"/>
    </source>
</evidence>
<feature type="domain" description="hAT-like transposase RNase-H fold" evidence="1">
    <location>
        <begin position="127"/>
        <end position="175"/>
    </location>
</feature>
<dbReference type="EMBL" id="CAJVQA010021717">
    <property type="protein sequence ID" value="CAG8770406.1"/>
    <property type="molecule type" value="Genomic_DNA"/>
</dbReference>
<evidence type="ECO:0000313" key="2">
    <source>
        <dbReference type="EMBL" id="CAG8770406.1"/>
    </source>
</evidence>
<dbReference type="OrthoDB" id="2376730at2759"/>
<dbReference type="Pfam" id="PF14372">
    <property type="entry name" value="hAT-like_RNase-H"/>
    <property type="match status" value="1"/>
</dbReference>
<comment type="caution">
    <text evidence="2">The sequence shown here is derived from an EMBL/GenBank/DDBJ whole genome shotgun (WGS) entry which is preliminary data.</text>
</comment>
<dbReference type="PANTHER" id="PTHR23272">
    <property type="entry name" value="BED FINGER-RELATED"/>
    <property type="match status" value="1"/>
</dbReference>
<dbReference type="InterPro" id="IPR012337">
    <property type="entry name" value="RNaseH-like_sf"/>
</dbReference>
<proteinExistence type="predicted"/>
<protein>
    <submittedName>
        <fullName evidence="2">13853_t:CDS:1</fullName>
    </submittedName>
</protein>
<dbReference type="GO" id="GO:0003677">
    <property type="term" value="F:DNA binding"/>
    <property type="evidence" value="ECO:0007669"/>
    <property type="project" value="InterPro"/>
</dbReference>
<keyword evidence="3" id="KW-1185">Reference proteome</keyword>
<sequence length="236" mass="27162">MDNTTTNKAVTRILQDELPNINLISIECICHILNLIVKAGLAEIDRLQQKVHKVIKYLANPLANGHLEFLESYCRVVGEPSMPSCLKTEELLELESFCQILKPFEVATTILFKDQSNSISDALTIILEIEQHINNIRHNSNAVCLMKKKFQKYWAKISNHVLIAHVLDPRYKISHSSVSEIEGDDSMMHDVFFPKRLKKHHINTGSLDYELELYEREPLENFENESDDAKSNRIFS</sequence>